<reference evidence="2" key="1">
    <citation type="submission" date="2020-07" db="EMBL/GenBank/DDBJ databases">
        <title>Multicomponent nature underlies the extraordinary mechanical properties of spider dragline silk.</title>
        <authorList>
            <person name="Kono N."/>
            <person name="Nakamura H."/>
            <person name="Mori M."/>
            <person name="Yoshida Y."/>
            <person name="Ohtoshi R."/>
            <person name="Malay A.D."/>
            <person name="Moran D.A.P."/>
            <person name="Tomita M."/>
            <person name="Numata K."/>
            <person name="Arakawa K."/>
        </authorList>
    </citation>
    <scope>NUCLEOTIDE SEQUENCE</scope>
</reference>
<gene>
    <name evidence="2" type="ORF">TNCT_458231</name>
</gene>
<dbReference type="EMBL" id="BMAO01036220">
    <property type="protein sequence ID" value="GFR08925.1"/>
    <property type="molecule type" value="Genomic_DNA"/>
</dbReference>
<accession>A0A8X6IQ13</accession>
<name>A0A8X6IQ13_TRICU</name>
<sequence>MKINAKPNQKKRKEDWVELLEVDVYFNRIQAKDYFKGRNHRRTPHSQPQELSQGNVKEKLFERDVSTGRCHQIRNGSN</sequence>
<dbReference type="AlphaFoldDB" id="A0A8X6IQ13"/>
<organism evidence="2 3">
    <name type="scientific">Trichonephila clavata</name>
    <name type="common">Joro spider</name>
    <name type="synonym">Nephila clavata</name>
    <dbReference type="NCBI Taxonomy" id="2740835"/>
    <lineage>
        <taxon>Eukaryota</taxon>
        <taxon>Metazoa</taxon>
        <taxon>Ecdysozoa</taxon>
        <taxon>Arthropoda</taxon>
        <taxon>Chelicerata</taxon>
        <taxon>Arachnida</taxon>
        <taxon>Araneae</taxon>
        <taxon>Araneomorphae</taxon>
        <taxon>Entelegynae</taxon>
        <taxon>Araneoidea</taxon>
        <taxon>Nephilidae</taxon>
        <taxon>Trichonephila</taxon>
    </lineage>
</organism>
<feature type="region of interest" description="Disordered" evidence="1">
    <location>
        <begin position="36"/>
        <end position="57"/>
    </location>
</feature>
<evidence type="ECO:0000313" key="2">
    <source>
        <dbReference type="EMBL" id="GFR08925.1"/>
    </source>
</evidence>
<evidence type="ECO:0000256" key="1">
    <source>
        <dbReference type="SAM" id="MobiDB-lite"/>
    </source>
</evidence>
<feature type="compositionally biased region" description="Polar residues" evidence="1">
    <location>
        <begin position="45"/>
        <end position="55"/>
    </location>
</feature>
<keyword evidence="3" id="KW-1185">Reference proteome</keyword>
<evidence type="ECO:0000313" key="3">
    <source>
        <dbReference type="Proteomes" id="UP000887116"/>
    </source>
</evidence>
<comment type="caution">
    <text evidence="2">The sequence shown here is derived from an EMBL/GenBank/DDBJ whole genome shotgun (WGS) entry which is preliminary data.</text>
</comment>
<protein>
    <submittedName>
        <fullName evidence="2">Uncharacterized protein</fullName>
    </submittedName>
</protein>
<proteinExistence type="predicted"/>
<dbReference type="Proteomes" id="UP000887116">
    <property type="component" value="Unassembled WGS sequence"/>
</dbReference>